<sequence length="279" mass="31495">MNNKHRGIGLFFIIFLIIGLVFFRPRMMDEKKLAAEQSPIVPTLFLHGYKGSERSFSTMLSRMEDQQWGEKALVCRVSKNGRISLKGILPENTDNPFIQVIFENNRARISDQTKWLQSVMKILKDRYNVQEINFVGHSMGGLTLTSYLETTNGHEAYPKALKLVTIGSPFKGIDQENYFDRNYGAALEDLKVGSSALNLLRTNKDFFPRNLPVLSIVGVITDPSTGDGLVSQESALANGNIVKHDQFKGIILKDPKATHFGLHEHKRVDQLIAEFLWGK</sequence>
<proteinExistence type="predicted"/>
<keyword evidence="1" id="KW-0472">Membrane</keyword>
<evidence type="ECO:0000256" key="1">
    <source>
        <dbReference type="SAM" id="Phobius"/>
    </source>
</evidence>
<dbReference type="Pfam" id="PF06028">
    <property type="entry name" value="DUF915"/>
    <property type="match status" value="1"/>
</dbReference>
<dbReference type="STRING" id="1348624.GCA_001591545_02973"/>
<dbReference type="PANTHER" id="PTHR37946:SF1">
    <property type="entry name" value="SLL1969 PROTEIN"/>
    <property type="match status" value="1"/>
</dbReference>
<dbReference type="PANTHER" id="PTHR37946">
    <property type="entry name" value="SLL1969 PROTEIN"/>
    <property type="match status" value="1"/>
</dbReference>
<reference evidence="2 3" key="1">
    <citation type="submission" date="2018-06" db="EMBL/GenBank/DDBJ databases">
        <authorList>
            <consortium name="Pathogen Informatics"/>
            <person name="Doyle S."/>
        </authorList>
    </citation>
    <scope>NUCLEOTIDE SEQUENCE [LARGE SCALE GENOMIC DNA]</scope>
    <source>
        <strain evidence="2 3">NCTC4824</strain>
    </source>
</reference>
<gene>
    <name evidence="2" type="ORF">NCTC4824_03965</name>
</gene>
<keyword evidence="2" id="KW-0378">Hydrolase</keyword>
<feature type="transmembrane region" description="Helical" evidence="1">
    <location>
        <begin position="6"/>
        <end position="23"/>
    </location>
</feature>
<dbReference type="KEGG" id="blen:NCTC4824_03965"/>
<keyword evidence="1" id="KW-0812">Transmembrane</keyword>
<keyword evidence="1" id="KW-1133">Transmembrane helix</keyword>
<dbReference type="InterPro" id="IPR010315">
    <property type="entry name" value="DUF915_hydro-like"/>
</dbReference>
<dbReference type="Proteomes" id="UP000249134">
    <property type="component" value="Chromosome 1"/>
</dbReference>
<dbReference type="Gene3D" id="3.40.50.1820">
    <property type="entry name" value="alpha/beta hydrolase"/>
    <property type="match status" value="1"/>
</dbReference>
<dbReference type="AlphaFoldDB" id="A0A2X4WZR4"/>
<protein>
    <submittedName>
        <fullName evidence="2">Uncharacterized protein with an alpha/beta hydrolase fold</fullName>
    </submittedName>
</protein>
<dbReference type="SUPFAM" id="SSF53474">
    <property type="entry name" value="alpha/beta-Hydrolases"/>
    <property type="match status" value="1"/>
</dbReference>
<dbReference type="GO" id="GO:0016787">
    <property type="term" value="F:hydrolase activity"/>
    <property type="evidence" value="ECO:0007669"/>
    <property type="project" value="UniProtKB-KW"/>
</dbReference>
<accession>A0A2X4WZR4</accession>
<organism evidence="2 3">
    <name type="scientific">Lederbergia lenta</name>
    <name type="common">Bacillus lentus</name>
    <dbReference type="NCBI Taxonomy" id="1467"/>
    <lineage>
        <taxon>Bacteria</taxon>
        <taxon>Bacillati</taxon>
        <taxon>Bacillota</taxon>
        <taxon>Bacilli</taxon>
        <taxon>Bacillales</taxon>
        <taxon>Bacillaceae</taxon>
        <taxon>Lederbergia</taxon>
    </lineage>
</organism>
<dbReference type="InterPro" id="IPR029058">
    <property type="entry name" value="AB_hydrolase_fold"/>
</dbReference>
<evidence type="ECO:0000313" key="3">
    <source>
        <dbReference type="Proteomes" id="UP000249134"/>
    </source>
</evidence>
<dbReference type="RefSeq" id="WP_066143743.1">
    <property type="nucleotide sequence ID" value="NZ_CBCSGM010000004.1"/>
</dbReference>
<evidence type="ECO:0000313" key="2">
    <source>
        <dbReference type="EMBL" id="SQI63180.1"/>
    </source>
</evidence>
<keyword evidence="3" id="KW-1185">Reference proteome</keyword>
<dbReference type="EMBL" id="LS483476">
    <property type="protein sequence ID" value="SQI63180.1"/>
    <property type="molecule type" value="Genomic_DNA"/>
</dbReference>
<name>A0A2X4WZR4_LEDLE</name>